<keyword evidence="9" id="KW-1185">Reference proteome</keyword>
<proteinExistence type="predicted"/>
<sequence>MLLQPLRLSSAIPSTTSSLLQRSCRITAMPLRAKITNPEMTSRRMFADSTAAIDSLPEDPKDDVVFNSKYGVRTVQLNRPDKLNSLNGSMARKIVPRLREWQKSDMANVIVIKGAGRAFCAGGDVAVLAQDCAKGEEGQQASRDYFALEYKLDHLIATYPKPYVAFIDGITMGGGVGLSVHAPFRIATEKTVFAMPETTIGFFPDVGASFFLPRMDGELGTYLALTSERLKGPEVFFSGIATHYLDSSSLPDLEARLAELQFKDYADAEERLNIINSTIEEFTTGLPHDTSLHINSDIRRAIDYVFHPENDVKGILAALEETKSRSGIPDFIKEWATKTLATIRERSPISVAVTLRQLREGQKWNIFQTFQHEYHIASRFMSHPDFVTGVTARLISKEKGRPKWSPNQLEDVTAKDVDEFFAKEPASLQVLNKDEKAHFVDYPHAWIGLPREKDVENIVKKAPIKTKGQIVEHFQGQKEGKMGVREKVEEILARKTQPISGGVRWAD</sequence>
<evidence type="ECO:0000313" key="9">
    <source>
        <dbReference type="Proteomes" id="UP000809789"/>
    </source>
</evidence>
<comment type="catalytic activity">
    <reaction evidence="1">
        <text>3-hydroxy-2-methylpropanoyl-CoA + H2O = 3-hydroxy-2-methylpropanoate + CoA + H(+)</text>
        <dbReference type="Rhea" id="RHEA:20888"/>
        <dbReference type="ChEBI" id="CHEBI:11805"/>
        <dbReference type="ChEBI" id="CHEBI:15377"/>
        <dbReference type="ChEBI" id="CHEBI:15378"/>
        <dbReference type="ChEBI" id="CHEBI:57287"/>
        <dbReference type="ChEBI" id="CHEBI:57340"/>
        <dbReference type="EC" id="3.1.2.4"/>
    </reaction>
</comment>
<dbReference type="PANTHER" id="PTHR43176:SF3">
    <property type="entry name" value="3-HYDROXYISOBUTYRYL-COA HYDROLASE, MITOCHONDRIAL"/>
    <property type="match status" value="1"/>
</dbReference>
<dbReference type="InterPro" id="IPR032259">
    <property type="entry name" value="HIBYL-CoA-H"/>
</dbReference>
<keyword evidence="5" id="KW-0496">Mitochondrion</keyword>
<dbReference type="CDD" id="cd06558">
    <property type="entry name" value="crotonase-like"/>
    <property type="match status" value="1"/>
</dbReference>
<dbReference type="GO" id="GO:0003860">
    <property type="term" value="F:3-hydroxyisobutyryl-CoA hydrolase activity"/>
    <property type="evidence" value="ECO:0007669"/>
    <property type="project" value="UniProtKB-EC"/>
</dbReference>
<gene>
    <name evidence="8" type="ORF">KVT40_000308</name>
</gene>
<keyword evidence="4" id="KW-0378">Hydrolase</keyword>
<dbReference type="NCBIfam" id="NF004127">
    <property type="entry name" value="PRK05617.1"/>
    <property type="match status" value="1"/>
</dbReference>
<feature type="domain" description="Enoyl-CoA hydratase/isomerase" evidence="7">
    <location>
        <begin position="72"/>
        <end position="421"/>
    </location>
</feature>
<dbReference type="Proteomes" id="UP000809789">
    <property type="component" value="Unassembled WGS sequence"/>
</dbReference>
<dbReference type="Pfam" id="PF16113">
    <property type="entry name" value="ECH_2"/>
    <property type="match status" value="1"/>
</dbReference>
<accession>A0A8K0PL11</accession>
<comment type="caution">
    <text evidence="8">The sequence shown here is derived from an EMBL/GenBank/DDBJ whole genome shotgun (WGS) entry which is preliminary data.</text>
</comment>
<dbReference type="InterPro" id="IPR018376">
    <property type="entry name" value="Enoyl-CoA_hyd/isom_CS"/>
</dbReference>
<evidence type="ECO:0000256" key="1">
    <source>
        <dbReference type="ARBA" id="ARBA00001709"/>
    </source>
</evidence>
<dbReference type="EMBL" id="JAESVG020000001">
    <property type="protein sequence ID" value="KAG8631168.1"/>
    <property type="molecule type" value="Genomic_DNA"/>
</dbReference>
<dbReference type="EC" id="3.1.2.4" evidence="3"/>
<dbReference type="InterPro" id="IPR045004">
    <property type="entry name" value="ECH_dom"/>
</dbReference>
<evidence type="ECO:0000256" key="3">
    <source>
        <dbReference type="ARBA" id="ARBA00011915"/>
    </source>
</evidence>
<evidence type="ECO:0000313" key="8">
    <source>
        <dbReference type="EMBL" id="KAG8631168.1"/>
    </source>
</evidence>
<reference evidence="8" key="1">
    <citation type="submission" date="2021-07" db="EMBL/GenBank/DDBJ databases">
        <title>Elsinoe batatas strain:CRI-CJ2 Genome sequencing and assembly.</title>
        <authorList>
            <person name="Huang L."/>
        </authorList>
    </citation>
    <scope>NUCLEOTIDE SEQUENCE</scope>
    <source>
        <strain evidence="8">CRI-CJ2</strain>
    </source>
</reference>
<dbReference type="PANTHER" id="PTHR43176">
    <property type="entry name" value="3-HYDROXYISOBUTYRYL-COA HYDROLASE-RELATED"/>
    <property type="match status" value="1"/>
</dbReference>
<dbReference type="InterPro" id="IPR029045">
    <property type="entry name" value="ClpP/crotonase-like_dom_sf"/>
</dbReference>
<evidence type="ECO:0000256" key="4">
    <source>
        <dbReference type="ARBA" id="ARBA00022801"/>
    </source>
</evidence>
<evidence type="ECO:0000256" key="2">
    <source>
        <dbReference type="ARBA" id="ARBA00004173"/>
    </source>
</evidence>
<dbReference type="PROSITE" id="PS00166">
    <property type="entry name" value="ENOYL_COA_HYDRATASE"/>
    <property type="match status" value="1"/>
</dbReference>
<dbReference type="SUPFAM" id="SSF52096">
    <property type="entry name" value="ClpP/crotonase"/>
    <property type="match status" value="1"/>
</dbReference>
<evidence type="ECO:0000259" key="7">
    <source>
        <dbReference type="Pfam" id="PF16113"/>
    </source>
</evidence>
<organism evidence="8 9">
    <name type="scientific">Elsinoe batatas</name>
    <dbReference type="NCBI Taxonomy" id="2601811"/>
    <lineage>
        <taxon>Eukaryota</taxon>
        <taxon>Fungi</taxon>
        <taxon>Dikarya</taxon>
        <taxon>Ascomycota</taxon>
        <taxon>Pezizomycotina</taxon>
        <taxon>Dothideomycetes</taxon>
        <taxon>Dothideomycetidae</taxon>
        <taxon>Myriangiales</taxon>
        <taxon>Elsinoaceae</taxon>
        <taxon>Elsinoe</taxon>
    </lineage>
</organism>
<dbReference type="GO" id="GO:0005739">
    <property type="term" value="C:mitochondrion"/>
    <property type="evidence" value="ECO:0007669"/>
    <property type="project" value="UniProtKB-SubCell"/>
</dbReference>
<dbReference type="AlphaFoldDB" id="A0A8K0PL11"/>
<protein>
    <recommendedName>
        <fullName evidence="3">3-hydroxyisobutyryl-CoA hydrolase</fullName>
        <ecNumber evidence="3">3.1.2.4</ecNumber>
    </recommendedName>
    <alternativeName>
        <fullName evidence="6">3-hydroxyisobutyryl-coenzyme A hydrolase</fullName>
    </alternativeName>
</protein>
<evidence type="ECO:0000256" key="6">
    <source>
        <dbReference type="ARBA" id="ARBA00031181"/>
    </source>
</evidence>
<comment type="subcellular location">
    <subcellularLocation>
        <location evidence="2">Mitochondrion</location>
    </subcellularLocation>
</comment>
<dbReference type="FunFam" id="3.90.226.10:FF:000026">
    <property type="entry name" value="3-hydroxyisobutyryl-CoA hydrolase, mitochondrial"/>
    <property type="match status" value="1"/>
</dbReference>
<dbReference type="GO" id="GO:0006574">
    <property type="term" value="P:L-valine catabolic process"/>
    <property type="evidence" value="ECO:0007669"/>
    <property type="project" value="TreeGrafter"/>
</dbReference>
<dbReference type="OrthoDB" id="1737613at2759"/>
<evidence type="ECO:0000256" key="5">
    <source>
        <dbReference type="ARBA" id="ARBA00023128"/>
    </source>
</evidence>
<dbReference type="Gene3D" id="3.90.226.10">
    <property type="entry name" value="2-enoyl-CoA Hydratase, Chain A, domain 1"/>
    <property type="match status" value="1"/>
</dbReference>
<name>A0A8K0PL11_9PEZI</name>